<dbReference type="Proteomes" id="UP000239649">
    <property type="component" value="Unassembled WGS sequence"/>
</dbReference>
<feature type="compositionally biased region" description="Low complexity" evidence="2">
    <location>
        <begin position="157"/>
        <end position="171"/>
    </location>
</feature>
<evidence type="ECO:0000313" key="3">
    <source>
        <dbReference type="EMBL" id="PSC71037.1"/>
    </source>
</evidence>
<feature type="compositionally biased region" description="Acidic residues" evidence="2">
    <location>
        <begin position="193"/>
        <end position="208"/>
    </location>
</feature>
<dbReference type="AlphaFoldDB" id="A0A2P6VAC3"/>
<dbReference type="Pfam" id="PF03134">
    <property type="entry name" value="TB2_DP1_HVA22"/>
    <property type="match status" value="1"/>
</dbReference>
<gene>
    <name evidence="3" type="ORF">C2E20_5602</name>
</gene>
<reference evidence="3 4" key="1">
    <citation type="journal article" date="2018" name="Plant J.">
        <title>Genome sequences of Chlorella sorokiniana UTEX 1602 and Micractinium conductrix SAG 241.80: implications to maltose excretion by a green alga.</title>
        <authorList>
            <person name="Arriola M.B."/>
            <person name="Velmurugan N."/>
            <person name="Zhang Y."/>
            <person name="Plunkett M.H."/>
            <person name="Hondzo H."/>
            <person name="Barney B.M."/>
        </authorList>
    </citation>
    <scope>NUCLEOTIDE SEQUENCE [LARGE SCALE GENOMIC DNA]</scope>
    <source>
        <strain evidence="3 4">SAG 241.80</strain>
    </source>
</reference>
<comment type="subcellular location">
    <subcellularLocation>
        <location evidence="1">Membrane</location>
        <topology evidence="1">Multi-pass membrane protein</topology>
    </subcellularLocation>
</comment>
<accession>A0A2P6VAC3</accession>
<dbReference type="STRING" id="554055.A0A2P6VAC3"/>
<evidence type="ECO:0000256" key="1">
    <source>
        <dbReference type="RuleBase" id="RU362006"/>
    </source>
</evidence>
<feature type="compositionally biased region" description="Basic residues" evidence="2">
    <location>
        <begin position="172"/>
        <end position="183"/>
    </location>
</feature>
<keyword evidence="4" id="KW-1185">Reference proteome</keyword>
<comment type="caution">
    <text evidence="3">The sequence shown here is derived from an EMBL/GenBank/DDBJ whole genome shotgun (WGS) entry which is preliminary data.</text>
</comment>
<dbReference type="PANTHER" id="PTHR12300">
    <property type="entry name" value="HVA22-LIKE PROTEINS"/>
    <property type="match status" value="1"/>
</dbReference>
<protein>
    <recommendedName>
        <fullName evidence="1">HVA22-like protein</fullName>
    </recommendedName>
</protein>
<name>A0A2P6VAC3_9CHLO</name>
<dbReference type="GO" id="GO:0016020">
    <property type="term" value="C:membrane"/>
    <property type="evidence" value="ECO:0007669"/>
    <property type="project" value="UniProtKB-SubCell"/>
</dbReference>
<dbReference type="EMBL" id="LHPF02000016">
    <property type="protein sequence ID" value="PSC71037.1"/>
    <property type="molecule type" value="Genomic_DNA"/>
</dbReference>
<dbReference type="PANTHER" id="PTHR12300:SF117">
    <property type="entry name" value="LP05237P-RELATED"/>
    <property type="match status" value="1"/>
</dbReference>
<feature type="compositionally biased region" description="Low complexity" evidence="2">
    <location>
        <begin position="223"/>
        <end position="235"/>
    </location>
</feature>
<feature type="region of interest" description="Disordered" evidence="2">
    <location>
        <begin position="157"/>
        <end position="235"/>
    </location>
</feature>
<dbReference type="OrthoDB" id="434647at2759"/>
<evidence type="ECO:0000256" key="2">
    <source>
        <dbReference type="SAM" id="MobiDB-lite"/>
    </source>
</evidence>
<organism evidence="3 4">
    <name type="scientific">Micractinium conductrix</name>
    <dbReference type="NCBI Taxonomy" id="554055"/>
    <lineage>
        <taxon>Eukaryota</taxon>
        <taxon>Viridiplantae</taxon>
        <taxon>Chlorophyta</taxon>
        <taxon>core chlorophytes</taxon>
        <taxon>Trebouxiophyceae</taxon>
        <taxon>Chlorellales</taxon>
        <taxon>Chlorellaceae</taxon>
        <taxon>Chlorella clade</taxon>
        <taxon>Micractinium</taxon>
    </lineage>
</organism>
<evidence type="ECO:0000313" key="4">
    <source>
        <dbReference type="Proteomes" id="UP000239649"/>
    </source>
</evidence>
<proteinExistence type="inferred from homology"/>
<dbReference type="InterPro" id="IPR004345">
    <property type="entry name" value="TB2_DP1_HVA22"/>
</dbReference>
<sequence>MLGDGLSRLALLALGYLYPAYKTFKVVQLPATRSNDMLLRHWCQYWALMAVFTAAQPLADTFCWWLPLYYEAKLGLAVYLWANELSGARHVWDRWFQPAVARYEPVVDRRLAESKAVARDWLHSNTMRLLALAQQKALAWLAQVQAQAQQAAGRVAGAGGPAEAATDAAAPRRQRSSRRRGGSRSRAPPVEELPSDEDEELSAGEEENAVAANRSTRGRKAAGKAAAAAAGAAPEEPIARFSSFSLASFYSARSSDLQAADVKAGLKGFPVLFAGADARSPGSSKDD</sequence>
<comment type="similarity">
    <text evidence="1">Belongs to the DP1 family.</text>
</comment>